<organism evidence="3 4">
    <name type="scientific">Flaviramulus aquimarinus</name>
    <dbReference type="NCBI Taxonomy" id="1170456"/>
    <lineage>
        <taxon>Bacteria</taxon>
        <taxon>Pseudomonadati</taxon>
        <taxon>Bacteroidota</taxon>
        <taxon>Flavobacteriia</taxon>
        <taxon>Flavobacteriales</taxon>
        <taxon>Flavobacteriaceae</taxon>
        <taxon>Flaviramulus</taxon>
    </lineage>
</organism>
<sequence>MSIIKLNATDSTNSYLRTLSARENVEDYTTVVAKKQTQGRGQMGTVWDAETSKNLTFSVYKDVSGFQLDSPFYISMVAALSVLKTLQFFSISRLRVKWPNDILSADKKICGILIENVIKQNSINASIIGIGLNVNQTEFKNLPKASSLSILSGKVYNLDELVMVILNNLKGYFLLLKDGKYDLIKAEYETHLFRKNKPSTFKDVEGLMFSGFIKGISDSGKLLVLLEDNIIKSFDLKEITLLY</sequence>
<dbReference type="Gene3D" id="3.30.930.10">
    <property type="entry name" value="Bira Bifunctional Protein, Domain 2"/>
    <property type="match status" value="1"/>
</dbReference>
<dbReference type="InterPro" id="IPR045864">
    <property type="entry name" value="aa-tRNA-synth_II/BPL/LPL"/>
</dbReference>
<dbReference type="Pfam" id="PF03099">
    <property type="entry name" value="BPL_LplA_LipB"/>
    <property type="match status" value="1"/>
</dbReference>
<gene>
    <name evidence="3" type="ORF">GCM10023311_17660</name>
</gene>
<evidence type="ECO:0000256" key="1">
    <source>
        <dbReference type="ARBA" id="ARBA00022598"/>
    </source>
</evidence>
<dbReference type="GO" id="GO:0016874">
    <property type="term" value="F:ligase activity"/>
    <property type="evidence" value="ECO:0007669"/>
    <property type="project" value="UniProtKB-KW"/>
</dbReference>
<reference evidence="4" key="1">
    <citation type="journal article" date="2019" name="Int. J. Syst. Evol. Microbiol.">
        <title>The Global Catalogue of Microorganisms (GCM) 10K type strain sequencing project: providing services to taxonomists for standard genome sequencing and annotation.</title>
        <authorList>
            <consortium name="The Broad Institute Genomics Platform"/>
            <consortium name="The Broad Institute Genome Sequencing Center for Infectious Disease"/>
            <person name="Wu L."/>
            <person name="Ma J."/>
        </authorList>
    </citation>
    <scope>NUCLEOTIDE SEQUENCE [LARGE SCALE GENOMIC DNA]</scope>
    <source>
        <strain evidence="4">JCM 18274</strain>
    </source>
</reference>
<dbReference type="PROSITE" id="PS51733">
    <property type="entry name" value="BPL_LPL_CATALYTIC"/>
    <property type="match status" value="1"/>
</dbReference>
<dbReference type="InterPro" id="IPR004143">
    <property type="entry name" value="BPL_LPL_catalytic"/>
</dbReference>
<name>A0ABP9F4E4_9FLAO</name>
<evidence type="ECO:0000313" key="3">
    <source>
        <dbReference type="EMBL" id="GAA4893558.1"/>
    </source>
</evidence>
<accession>A0ABP9F4E4</accession>
<dbReference type="CDD" id="cd16442">
    <property type="entry name" value="BPL"/>
    <property type="match status" value="1"/>
</dbReference>
<feature type="domain" description="BPL/LPL catalytic" evidence="2">
    <location>
        <begin position="1"/>
        <end position="177"/>
    </location>
</feature>
<dbReference type="PANTHER" id="PTHR12835:SF5">
    <property type="entry name" value="BIOTIN--PROTEIN LIGASE"/>
    <property type="match status" value="1"/>
</dbReference>
<evidence type="ECO:0000259" key="2">
    <source>
        <dbReference type="PROSITE" id="PS51733"/>
    </source>
</evidence>
<protein>
    <submittedName>
        <fullName evidence="3">Biotin--[acetyl-CoA-carboxylase] ligase</fullName>
    </submittedName>
</protein>
<proteinExistence type="predicted"/>
<dbReference type="EMBL" id="BAABJH010000002">
    <property type="protein sequence ID" value="GAA4893558.1"/>
    <property type="molecule type" value="Genomic_DNA"/>
</dbReference>
<keyword evidence="1 3" id="KW-0436">Ligase</keyword>
<dbReference type="PANTHER" id="PTHR12835">
    <property type="entry name" value="BIOTIN PROTEIN LIGASE"/>
    <property type="match status" value="1"/>
</dbReference>
<dbReference type="NCBIfam" id="TIGR00121">
    <property type="entry name" value="birA_ligase"/>
    <property type="match status" value="1"/>
</dbReference>
<evidence type="ECO:0000313" key="4">
    <source>
        <dbReference type="Proteomes" id="UP001500433"/>
    </source>
</evidence>
<dbReference type="InterPro" id="IPR004408">
    <property type="entry name" value="Biotin_CoA_COase_ligase"/>
</dbReference>
<keyword evidence="4" id="KW-1185">Reference proteome</keyword>
<dbReference type="SUPFAM" id="SSF55681">
    <property type="entry name" value="Class II aaRS and biotin synthetases"/>
    <property type="match status" value="1"/>
</dbReference>
<dbReference type="Proteomes" id="UP001500433">
    <property type="component" value="Unassembled WGS sequence"/>
</dbReference>
<comment type="caution">
    <text evidence="3">The sequence shown here is derived from an EMBL/GenBank/DDBJ whole genome shotgun (WGS) entry which is preliminary data.</text>
</comment>
<dbReference type="RefSeq" id="WP_345273780.1">
    <property type="nucleotide sequence ID" value="NZ_BAABJH010000002.1"/>
</dbReference>